<dbReference type="InterPro" id="IPR010280">
    <property type="entry name" value="U5_MeTrfase_fam"/>
</dbReference>
<feature type="active site" evidence="5">
    <location>
        <position position="397"/>
    </location>
</feature>
<reference evidence="8" key="1">
    <citation type="submission" date="2016-10" db="EMBL/GenBank/DDBJ databases">
        <authorList>
            <person name="Beylefeld A."/>
            <person name="Abolnik C."/>
        </authorList>
    </citation>
    <scope>NUCLEOTIDE SEQUENCE [LARGE SCALE GENOMIC DNA]</scope>
    <source>
        <strain evidence="8">B359_6</strain>
    </source>
</reference>
<dbReference type="InterPro" id="IPR002792">
    <property type="entry name" value="TRAM_dom"/>
</dbReference>
<dbReference type="InterPro" id="IPR012340">
    <property type="entry name" value="NA-bd_OB-fold"/>
</dbReference>
<dbReference type="AlphaFoldDB" id="A0A1L4FRT3"/>
<dbReference type="Gene3D" id="2.40.50.140">
    <property type="entry name" value="Nucleic acid-binding proteins"/>
    <property type="match status" value="1"/>
</dbReference>
<feature type="binding site" evidence="4">
    <location>
        <position position="274"/>
    </location>
    <ligand>
        <name>S-adenosyl-L-methionine</name>
        <dbReference type="ChEBI" id="CHEBI:59789"/>
    </ligand>
</feature>
<dbReference type="PROSITE" id="PS50926">
    <property type="entry name" value="TRAM"/>
    <property type="match status" value="1"/>
</dbReference>
<evidence type="ECO:0000256" key="1">
    <source>
        <dbReference type="ARBA" id="ARBA00022603"/>
    </source>
</evidence>
<dbReference type="CDD" id="cd02440">
    <property type="entry name" value="AdoMet_MTases"/>
    <property type="match status" value="1"/>
</dbReference>
<dbReference type="STRING" id="48003.BLA55_01380"/>
<feature type="binding site" evidence="4">
    <location>
        <position position="370"/>
    </location>
    <ligand>
        <name>S-adenosyl-L-methionine</name>
        <dbReference type="ChEBI" id="CHEBI:59789"/>
    </ligand>
</feature>
<feature type="domain" description="TRAM" evidence="6">
    <location>
        <begin position="3"/>
        <end position="61"/>
    </location>
</feature>
<evidence type="ECO:0000256" key="2">
    <source>
        <dbReference type="ARBA" id="ARBA00022679"/>
    </source>
</evidence>
<dbReference type="PANTHER" id="PTHR11061">
    <property type="entry name" value="RNA M5U METHYLTRANSFERASE"/>
    <property type="match status" value="1"/>
</dbReference>
<name>A0A1L4FRT3_9BACT</name>
<dbReference type="Gene3D" id="2.40.50.1070">
    <property type="match status" value="1"/>
</dbReference>
<accession>A0A1L4FRT3</accession>
<keyword evidence="8" id="KW-1185">Reference proteome</keyword>
<keyword evidence="2 4" id="KW-0808">Transferase</keyword>
<dbReference type="OrthoDB" id="9804590at2"/>
<feature type="active site" description="Nucleophile" evidence="4">
    <location>
        <position position="397"/>
    </location>
</feature>
<protein>
    <recommendedName>
        <fullName evidence="6">TRAM domain-containing protein</fullName>
    </recommendedName>
</protein>
<sequence length="439" mass="51389">MTKIRINDEIIVKANEVSYQGLGVFRDENFAIFVQGLYKDEEALIRITKVNKNFAFGHVLKYLSICESRIETPNKYLINSNIAPFFGIEYSEQFKWKQEYANKVINWNLKDFAAINKFYPSAQEIGYRNKSKYFLEVKNNILVCSSSLFNSNETITVDNNPIENPILAKTIKKVVAVINEYYFLLKKNKRLYNYENILGRVNEFGDVSLSITIHPDYSIPQGLIERLKLLDLVELWEFKKTKSGYKKLQIITKKPFKMYFENFEFDIKPDSFFQVDLQSFKNVVNDMNGIIEQVKPKRIVDLYCGVGFLGIVTNKKDTELLGIDLNENSIESAKENLKNNGFKNFDYKKFDLTHFDEKTELRNDDLVLVDPPREGLTEDVINWLTRSKIQNIIYISCDIKTLIRDLKIFRENGHKVKLLNAYDNFAQTSHFELLCWIEK</sequence>
<dbReference type="KEGG" id="mpul:BLA55_01380"/>
<dbReference type="Proteomes" id="UP000184322">
    <property type="component" value="Chromosome"/>
</dbReference>
<keyword evidence="3 4" id="KW-0949">S-adenosyl-L-methionine</keyword>
<dbReference type="GO" id="GO:0006396">
    <property type="term" value="P:RNA processing"/>
    <property type="evidence" value="ECO:0007669"/>
    <property type="project" value="InterPro"/>
</dbReference>
<dbReference type="PROSITE" id="PS01230">
    <property type="entry name" value="TRMA_1"/>
    <property type="match status" value="1"/>
</dbReference>
<dbReference type="GO" id="GO:0032259">
    <property type="term" value="P:methylation"/>
    <property type="evidence" value="ECO:0007669"/>
    <property type="project" value="UniProtKB-KW"/>
</dbReference>
<evidence type="ECO:0000313" key="8">
    <source>
        <dbReference type="Proteomes" id="UP000184322"/>
    </source>
</evidence>
<evidence type="ECO:0000313" key="7">
    <source>
        <dbReference type="EMBL" id="APJ38323.1"/>
    </source>
</evidence>
<dbReference type="GO" id="GO:0008173">
    <property type="term" value="F:RNA methyltransferase activity"/>
    <property type="evidence" value="ECO:0007669"/>
    <property type="project" value="InterPro"/>
</dbReference>
<gene>
    <name evidence="7" type="ORF">BLA55_01380</name>
</gene>
<dbReference type="Pfam" id="PF01938">
    <property type="entry name" value="TRAM"/>
    <property type="match status" value="1"/>
</dbReference>
<feature type="binding site" evidence="4">
    <location>
        <position position="303"/>
    </location>
    <ligand>
        <name>S-adenosyl-L-methionine</name>
        <dbReference type="ChEBI" id="CHEBI:59789"/>
    </ligand>
</feature>
<dbReference type="SUPFAM" id="SSF53335">
    <property type="entry name" value="S-adenosyl-L-methionine-dependent methyltransferases"/>
    <property type="match status" value="1"/>
</dbReference>
<dbReference type="PANTHER" id="PTHR11061:SF30">
    <property type="entry name" value="TRNA (URACIL(54)-C(5))-METHYLTRANSFERASE"/>
    <property type="match status" value="1"/>
</dbReference>
<evidence type="ECO:0000256" key="5">
    <source>
        <dbReference type="PROSITE-ProRule" id="PRU10015"/>
    </source>
</evidence>
<dbReference type="RefSeq" id="WP_073372327.1">
    <property type="nucleotide sequence ID" value="NZ_CP017813.1"/>
</dbReference>
<evidence type="ECO:0000256" key="3">
    <source>
        <dbReference type="ARBA" id="ARBA00022691"/>
    </source>
</evidence>
<comment type="similarity">
    <text evidence="4">Belongs to the class I-like SAM-binding methyltransferase superfamily. RNA M5U methyltransferase family.</text>
</comment>
<dbReference type="InterPro" id="IPR029063">
    <property type="entry name" value="SAM-dependent_MTases_sf"/>
</dbReference>
<keyword evidence="1 4" id="KW-0489">Methyltransferase</keyword>
<evidence type="ECO:0000256" key="4">
    <source>
        <dbReference type="PROSITE-ProRule" id="PRU01024"/>
    </source>
</evidence>
<dbReference type="Pfam" id="PF05958">
    <property type="entry name" value="tRNA_U5-meth_tr"/>
    <property type="match status" value="1"/>
</dbReference>
<dbReference type="SUPFAM" id="SSF50249">
    <property type="entry name" value="Nucleic acid-binding proteins"/>
    <property type="match status" value="1"/>
</dbReference>
<organism evidence="7 8">
    <name type="scientific">Mycoplasmopsis pullorum</name>
    <dbReference type="NCBI Taxonomy" id="48003"/>
    <lineage>
        <taxon>Bacteria</taxon>
        <taxon>Bacillati</taxon>
        <taxon>Mycoplasmatota</taxon>
        <taxon>Mycoplasmoidales</taxon>
        <taxon>Metamycoplasmataceae</taxon>
        <taxon>Mycoplasmopsis</taxon>
    </lineage>
</organism>
<dbReference type="Gene3D" id="3.40.50.150">
    <property type="entry name" value="Vaccinia Virus protein VP39"/>
    <property type="match status" value="1"/>
</dbReference>
<dbReference type="EMBL" id="CP017813">
    <property type="protein sequence ID" value="APJ38323.1"/>
    <property type="molecule type" value="Genomic_DNA"/>
</dbReference>
<proteinExistence type="inferred from homology"/>
<dbReference type="PROSITE" id="PS51687">
    <property type="entry name" value="SAM_MT_RNA_M5U"/>
    <property type="match status" value="1"/>
</dbReference>
<dbReference type="InterPro" id="IPR030390">
    <property type="entry name" value="MeTrfase_TrmA_AS"/>
</dbReference>
<evidence type="ECO:0000259" key="6">
    <source>
        <dbReference type="PROSITE" id="PS50926"/>
    </source>
</evidence>
<feature type="binding site" evidence="4">
    <location>
        <position position="324"/>
    </location>
    <ligand>
        <name>S-adenosyl-L-methionine</name>
        <dbReference type="ChEBI" id="CHEBI:59789"/>
    </ligand>
</feature>